<keyword evidence="3" id="KW-1185">Reference proteome</keyword>
<dbReference type="KEGG" id="btab:109044359"/>
<reference evidence="2" key="1">
    <citation type="submission" date="2021-12" db="EMBL/GenBank/DDBJ databases">
        <authorList>
            <person name="King R."/>
        </authorList>
    </citation>
    <scope>NUCLEOTIDE SEQUENCE</scope>
</reference>
<evidence type="ECO:0000313" key="2">
    <source>
        <dbReference type="EMBL" id="CAH0386390.1"/>
    </source>
</evidence>
<evidence type="ECO:0000256" key="1">
    <source>
        <dbReference type="SAM" id="Phobius"/>
    </source>
</evidence>
<protein>
    <submittedName>
        <fullName evidence="2">Uncharacterized protein</fullName>
    </submittedName>
</protein>
<keyword evidence="1" id="KW-1133">Transmembrane helix</keyword>
<name>A0A9P0F2P2_BEMTA</name>
<proteinExistence type="predicted"/>
<dbReference type="AlphaFoldDB" id="A0A9P0F2P2"/>
<evidence type="ECO:0000313" key="3">
    <source>
        <dbReference type="Proteomes" id="UP001152759"/>
    </source>
</evidence>
<feature type="transmembrane region" description="Helical" evidence="1">
    <location>
        <begin position="14"/>
        <end position="33"/>
    </location>
</feature>
<organism evidence="2 3">
    <name type="scientific">Bemisia tabaci</name>
    <name type="common">Sweetpotato whitefly</name>
    <name type="synonym">Aleurodes tabaci</name>
    <dbReference type="NCBI Taxonomy" id="7038"/>
    <lineage>
        <taxon>Eukaryota</taxon>
        <taxon>Metazoa</taxon>
        <taxon>Ecdysozoa</taxon>
        <taxon>Arthropoda</taxon>
        <taxon>Hexapoda</taxon>
        <taxon>Insecta</taxon>
        <taxon>Pterygota</taxon>
        <taxon>Neoptera</taxon>
        <taxon>Paraneoptera</taxon>
        <taxon>Hemiptera</taxon>
        <taxon>Sternorrhyncha</taxon>
        <taxon>Aleyrodoidea</taxon>
        <taxon>Aleyrodidae</taxon>
        <taxon>Aleyrodinae</taxon>
        <taxon>Bemisia</taxon>
    </lineage>
</organism>
<dbReference type="Proteomes" id="UP001152759">
    <property type="component" value="Chromosome 3"/>
</dbReference>
<keyword evidence="1" id="KW-0812">Transmembrane</keyword>
<dbReference type="EMBL" id="OU963864">
    <property type="protein sequence ID" value="CAH0386390.1"/>
    <property type="molecule type" value="Genomic_DNA"/>
</dbReference>
<gene>
    <name evidence="2" type="ORF">BEMITA_LOCUS5517</name>
</gene>
<accession>A0A9P0F2P2</accession>
<sequence length="365" mass="41068">MAQTSRISQRGKGLVFHVYAPFLFFAICSIISADKTVAPSTTSGDSNINSSATTTNNVVEKTASSAALLEYVKSVSGPLEEDGLVYPLDYYNEKAMMEEFDFEPADFMKKLANSAASHGTPPAQFTQDILDLLALQNRSLSEQSESPSRSDTPKLLSEMLLKRMTDGWKSELSRLEKKYNISSEVAGPDSITTTRLALMYPHLINFGQKPFAAPLNITVGFSGRDENCERGYGGCRTDLYDANIPSILGRPEFGGLIPLVQLDEIIRRMIIGTHLYALHRNSVDDMVPFRTKCFLLKRRMERSLLSEDRRVRFLRSNEIVHKNGTLLRTSIKNVYDRIPKTFKDNIDWDLLTWEVPVYGLTRCLL</sequence>
<keyword evidence="1" id="KW-0472">Membrane</keyword>